<name>A0A067LTP7_BOTB1</name>
<protein>
    <submittedName>
        <fullName evidence="1">Uncharacterized protein</fullName>
    </submittedName>
</protein>
<accession>A0A067LTP7</accession>
<organism evidence="1 2">
    <name type="scientific">Botryobasidium botryosum (strain FD-172 SS1)</name>
    <dbReference type="NCBI Taxonomy" id="930990"/>
    <lineage>
        <taxon>Eukaryota</taxon>
        <taxon>Fungi</taxon>
        <taxon>Dikarya</taxon>
        <taxon>Basidiomycota</taxon>
        <taxon>Agaricomycotina</taxon>
        <taxon>Agaricomycetes</taxon>
        <taxon>Cantharellales</taxon>
        <taxon>Botryobasidiaceae</taxon>
        <taxon>Botryobasidium</taxon>
    </lineage>
</organism>
<evidence type="ECO:0000313" key="1">
    <source>
        <dbReference type="EMBL" id="KDQ06449.1"/>
    </source>
</evidence>
<dbReference type="Proteomes" id="UP000027195">
    <property type="component" value="Unassembled WGS sequence"/>
</dbReference>
<keyword evidence="2" id="KW-1185">Reference proteome</keyword>
<dbReference type="AlphaFoldDB" id="A0A067LTP7"/>
<dbReference type="OrthoDB" id="2576233at2759"/>
<dbReference type="InParanoid" id="A0A067LTP7"/>
<sequence length="811" mass="93134">MDSWDPGNPFAPFKSKIDWEVARWAKLRGPGSTAVTELFAIPGFAQMLGLSYTTVAELNKIIDADLFGQLDFHHEEIELGGETFDVYFRDGIECIRALYGNPEFAPILVFTPECHYADADQIVQLFHDMNTGKWWWRTQVKLEELREGATIIPIIISSDKTQLMVFGGKTAYPVYMTIGNLPKEIRQKPSHQGQILLAYLPTTRLEHIQSKASRRRAVANLFHECMRKILEPLKQAGVDGLEMASGDGVIRRVHPIFATFVGDYPEQLLVACCRSMRCPRCKVPPDELGDNVLYEDRDLDEILEILASADDPTLFTRNCAALDIRPIPQPFWKDLPFTDIFQSIMPDILHQLYQGVIKHLIAWLKKIYGENEIDARCRRMPPNHCLRFFSKGISPLQRVSGKEHRDICRILIGLIIDLPLPNNLHPARLLRAVCALLDFLHLARYPIHSTETLEQLDKALTHFHENKDIFIDLRIRDNFNFPKLHFLKHYMLAIQLFGTTDNYNTETSERLHIDFTKDAYRATNHRNEYDQMTLWLIRKEKIQRHDKFIKWRLSPELLPLTRAMRLSTPYVLSHEYKVAKWPSARSVDFSTLASAYGATQFSSAISHFLIKHRFPLLSAVRAKRMARSLPLPFKSVATYHKIQFLPLGATRGDAIDAIHARRYNAKAGQSARFDTALIDISTAGSEGESDVHHTRIAQVRVIFTLPKKISSSFFPGSETPVHLAYVEWFSPFLAPDEYHGMYKVTRSCESDLRLSSIVPVSKIIRSVHLFPQFGPVTNRDWTTFDVLENCTAFYYNKYKDDCTFFATFRSP</sequence>
<dbReference type="HOGENOM" id="CLU_006344_4_3_1"/>
<dbReference type="InterPro" id="IPR041078">
    <property type="entry name" value="Plavaka"/>
</dbReference>
<evidence type="ECO:0000313" key="2">
    <source>
        <dbReference type="Proteomes" id="UP000027195"/>
    </source>
</evidence>
<dbReference type="Pfam" id="PF18759">
    <property type="entry name" value="Plavaka"/>
    <property type="match status" value="1"/>
</dbReference>
<reference evidence="2" key="1">
    <citation type="journal article" date="2014" name="Proc. Natl. Acad. Sci. U.S.A.">
        <title>Extensive sampling of basidiomycete genomes demonstrates inadequacy of the white-rot/brown-rot paradigm for wood decay fungi.</title>
        <authorList>
            <person name="Riley R."/>
            <person name="Salamov A.A."/>
            <person name="Brown D.W."/>
            <person name="Nagy L.G."/>
            <person name="Floudas D."/>
            <person name="Held B.W."/>
            <person name="Levasseur A."/>
            <person name="Lombard V."/>
            <person name="Morin E."/>
            <person name="Otillar R."/>
            <person name="Lindquist E.A."/>
            <person name="Sun H."/>
            <person name="LaButti K.M."/>
            <person name="Schmutz J."/>
            <person name="Jabbour D."/>
            <person name="Luo H."/>
            <person name="Baker S.E."/>
            <person name="Pisabarro A.G."/>
            <person name="Walton J.D."/>
            <person name="Blanchette R.A."/>
            <person name="Henrissat B."/>
            <person name="Martin F."/>
            <person name="Cullen D."/>
            <person name="Hibbett D.S."/>
            <person name="Grigoriev I.V."/>
        </authorList>
    </citation>
    <scope>NUCLEOTIDE SEQUENCE [LARGE SCALE GENOMIC DNA]</scope>
    <source>
        <strain evidence="2">FD-172 SS1</strain>
    </source>
</reference>
<dbReference type="EMBL" id="KL198136">
    <property type="protein sequence ID" value="KDQ06449.1"/>
    <property type="molecule type" value="Genomic_DNA"/>
</dbReference>
<proteinExistence type="predicted"/>
<gene>
    <name evidence="1" type="ORF">BOTBODRAFT_121523</name>
</gene>